<keyword evidence="1" id="KW-1133">Transmembrane helix</keyword>
<feature type="transmembrane region" description="Helical" evidence="1">
    <location>
        <begin position="262"/>
        <end position="281"/>
    </location>
</feature>
<keyword evidence="1" id="KW-0812">Transmembrane</keyword>
<accession>A0A1M6UKM7</accession>
<feature type="transmembrane region" description="Helical" evidence="1">
    <location>
        <begin position="379"/>
        <end position="399"/>
    </location>
</feature>
<reference evidence="2 3" key="1">
    <citation type="submission" date="2016-11" db="EMBL/GenBank/DDBJ databases">
        <authorList>
            <person name="Jaros S."/>
            <person name="Januszkiewicz K."/>
            <person name="Wedrychowicz H."/>
        </authorList>
    </citation>
    <scope>NUCLEOTIDE SEQUENCE [LARGE SCALE GENOMIC DNA]</scope>
    <source>
        <strain evidence="2 3">DSM 15929</strain>
    </source>
</reference>
<dbReference type="RefSeq" id="WP_073277563.1">
    <property type="nucleotide sequence ID" value="NZ_FRAC01000015.1"/>
</dbReference>
<feature type="transmembrane region" description="Helical" evidence="1">
    <location>
        <begin position="12"/>
        <end position="31"/>
    </location>
</feature>
<evidence type="ECO:0000313" key="3">
    <source>
        <dbReference type="Proteomes" id="UP000184386"/>
    </source>
</evidence>
<dbReference type="Proteomes" id="UP000184386">
    <property type="component" value="Unassembled WGS sequence"/>
</dbReference>
<dbReference type="OrthoDB" id="2662505at2"/>
<feature type="transmembrane region" description="Helical" evidence="1">
    <location>
        <begin position="657"/>
        <end position="676"/>
    </location>
</feature>
<dbReference type="AlphaFoldDB" id="A0A1M6UKM7"/>
<evidence type="ECO:0000313" key="2">
    <source>
        <dbReference type="EMBL" id="SHK69693.1"/>
    </source>
</evidence>
<dbReference type="STRING" id="1121322.SAMN02745136_03131"/>
<feature type="transmembrane region" description="Helical" evidence="1">
    <location>
        <begin position="287"/>
        <end position="311"/>
    </location>
</feature>
<keyword evidence="1" id="KW-0472">Membrane</keyword>
<dbReference type="EMBL" id="FRAC01000015">
    <property type="protein sequence ID" value="SHK69693.1"/>
    <property type="molecule type" value="Genomic_DNA"/>
</dbReference>
<organism evidence="2 3">
    <name type="scientific">Anaerocolumna jejuensis DSM 15929</name>
    <dbReference type="NCBI Taxonomy" id="1121322"/>
    <lineage>
        <taxon>Bacteria</taxon>
        <taxon>Bacillati</taxon>
        <taxon>Bacillota</taxon>
        <taxon>Clostridia</taxon>
        <taxon>Lachnospirales</taxon>
        <taxon>Lachnospiraceae</taxon>
        <taxon>Anaerocolumna</taxon>
    </lineage>
</organism>
<gene>
    <name evidence="2" type="ORF">SAMN02745136_03131</name>
</gene>
<name>A0A1M6UKM7_9FIRM</name>
<keyword evidence="3" id="KW-1185">Reference proteome</keyword>
<feature type="transmembrane region" description="Helical" evidence="1">
    <location>
        <begin position="503"/>
        <end position="523"/>
    </location>
</feature>
<sequence length="689" mass="80135">MEYLIEIFRSPVMIVGAVIFVISTVAGALVLKLSKQKVNYKKQTKQEAFYCCLYEEYKKFPILKTYIRVMTKKLSSMSVYSKNEVKEIISKYLTATMASVAGTISVALLIFSDIASVVLCGILAYILITTMLEKRMERINYIVYTQLKYAMESIRLEYMRCNDVVESLETASYGNRIAKIMERIHGVLISTNGELKLKEFFESTPFKPVQTLAYVCYSINNTGDGYDAEGNSTFISTLLIMNKDINQELERQDYQFMKFGKLEYLTLIPIPCIPFVQWFLLKYMPGTSIIIEGMAGYVIRILIIVACIYCYDYISKANSMHVVKEDDRILFIFNLLKNKFIFHFVKNITPKNRKRRLLKQKLENAFSKKSIEELYVEKLLYAMAVFAFGIMLFLSATIAGRNYMLHYTGSLSMISDEKDYKDKNGKPIYTKKELYDMDLTYIGLRNKGKFDFDRMQGSLLESGQEELTKLIRGTMPTINDLQVEDQKTRLAKKYDWLQKVHFYWYYIDISFVIAAAGFFLPNLNLKKRSSFLKEEEEEEFLQLQTIMTILMSMNCDTMEALEHLTQVSTIHKDMLTYGYQGYASNPIAELSNMIEKTPIPDFKRFIEKMKMTVDELSLEEAFVDLIQNREHICNTRDEVLKNNIDKRRNKCGQRAKVPFMMTLILLFVFPLMYMGFTEMMSGINELQDI</sequence>
<evidence type="ECO:0000256" key="1">
    <source>
        <dbReference type="SAM" id="Phobius"/>
    </source>
</evidence>
<protein>
    <submittedName>
        <fullName evidence="2">Uncharacterized protein</fullName>
    </submittedName>
</protein>
<feature type="transmembrane region" description="Helical" evidence="1">
    <location>
        <begin position="116"/>
        <end position="132"/>
    </location>
</feature>
<proteinExistence type="predicted"/>